<dbReference type="GO" id="GO:0000724">
    <property type="term" value="P:double-strand break repair via homologous recombination"/>
    <property type="evidence" value="ECO:0007669"/>
    <property type="project" value="TreeGrafter"/>
</dbReference>
<dbReference type="GO" id="GO:0006289">
    <property type="term" value="P:nucleotide-excision repair"/>
    <property type="evidence" value="ECO:0007669"/>
    <property type="project" value="TreeGrafter"/>
</dbReference>
<evidence type="ECO:0000256" key="4">
    <source>
        <dbReference type="ARBA" id="ARBA00023242"/>
    </source>
</evidence>
<dbReference type="Proteomes" id="UP000192223">
    <property type="component" value="Unplaced"/>
</dbReference>
<dbReference type="KEGG" id="apln:108733991"/>
<accession>A0A7F5R5A5</accession>
<feature type="domain" description="Replication protein A C-terminal" evidence="6">
    <location>
        <begin position="169"/>
        <end position="258"/>
    </location>
</feature>
<evidence type="ECO:0000259" key="6">
    <source>
        <dbReference type="Pfam" id="PF08784"/>
    </source>
</evidence>
<dbReference type="GO" id="GO:0035861">
    <property type="term" value="C:site of double-strand break"/>
    <property type="evidence" value="ECO:0007669"/>
    <property type="project" value="TreeGrafter"/>
</dbReference>
<evidence type="ECO:0000256" key="5">
    <source>
        <dbReference type="SAM" id="MobiDB-lite"/>
    </source>
</evidence>
<dbReference type="RefSeq" id="XP_025830799.1">
    <property type="nucleotide sequence ID" value="XM_025975014.1"/>
</dbReference>
<dbReference type="GO" id="GO:0000781">
    <property type="term" value="C:chromosome, telomeric region"/>
    <property type="evidence" value="ECO:0007669"/>
    <property type="project" value="TreeGrafter"/>
</dbReference>
<dbReference type="Pfam" id="PF08784">
    <property type="entry name" value="RPA_C"/>
    <property type="match status" value="1"/>
</dbReference>
<protein>
    <submittedName>
        <fullName evidence="8">Replication protein A 32 kDa subunit isoform X1</fullName>
    </submittedName>
</protein>
<dbReference type="CDD" id="cd04478">
    <property type="entry name" value="RPA2_DBD_D"/>
    <property type="match status" value="1"/>
</dbReference>
<keyword evidence="7" id="KW-1185">Reference proteome</keyword>
<dbReference type="FunCoup" id="A0A7F5R5A5">
    <property type="interactions" value="1225"/>
</dbReference>
<evidence type="ECO:0000313" key="8">
    <source>
        <dbReference type="RefSeq" id="XP_025830799.1"/>
    </source>
</evidence>
<dbReference type="GO" id="GO:0005662">
    <property type="term" value="C:DNA replication factor A complex"/>
    <property type="evidence" value="ECO:0007669"/>
    <property type="project" value="TreeGrafter"/>
</dbReference>
<feature type="region of interest" description="Disordered" evidence="5">
    <location>
        <begin position="1"/>
        <end position="33"/>
    </location>
</feature>
<dbReference type="InterPro" id="IPR040260">
    <property type="entry name" value="RFA2-like"/>
</dbReference>
<evidence type="ECO:0000256" key="3">
    <source>
        <dbReference type="ARBA" id="ARBA00023125"/>
    </source>
</evidence>
<dbReference type="SUPFAM" id="SSF50249">
    <property type="entry name" value="Nucleic acid-binding proteins"/>
    <property type="match status" value="1"/>
</dbReference>
<dbReference type="OrthoDB" id="25571at2759"/>
<keyword evidence="4" id="KW-0539">Nucleus</keyword>
<evidence type="ECO:0000256" key="1">
    <source>
        <dbReference type="ARBA" id="ARBA00004123"/>
    </source>
</evidence>
<dbReference type="InterPro" id="IPR014892">
    <property type="entry name" value="RPA_C"/>
</dbReference>
<dbReference type="Gene3D" id="2.40.50.140">
    <property type="entry name" value="Nucleic acid-binding proteins"/>
    <property type="match status" value="1"/>
</dbReference>
<name>A0A7F5R5A5_AGRPL</name>
<dbReference type="InterPro" id="IPR036388">
    <property type="entry name" value="WH-like_DNA-bd_sf"/>
</dbReference>
<sequence>MMRGDTSNTTADNFFDTPNHFDSPAQGKNGKSLGARRLQNTVPVCIRQILDQPGEEFKLFGMSAQILCVVGILKEFEVQATKATYEIEDHTGNISAIWWLENDANSTPNLPAVKEGCYVKVFGSLKNRDGMKSLMVLRMFPLDTINEITTHLLEVIGARLEAEVGGKANTLARINANNPGAELANSMAFINDVDMLPKAVGLTALQTKIFNIIIPVTAAQGISRDAVLMKFPPNQHRDVNDALDFLVNEGHAYSTVDNDHFKITDPM</sequence>
<dbReference type="GO" id="GO:0003697">
    <property type="term" value="F:single-stranded DNA binding"/>
    <property type="evidence" value="ECO:0007669"/>
    <property type="project" value="TreeGrafter"/>
</dbReference>
<gene>
    <name evidence="8" type="primary">LOC108733991</name>
</gene>
<dbReference type="InParanoid" id="A0A7F5R5A5"/>
<reference evidence="8" key="1">
    <citation type="submission" date="2025-08" db="UniProtKB">
        <authorList>
            <consortium name="RefSeq"/>
        </authorList>
    </citation>
    <scope>IDENTIFICATION</scope>
    <source>
        <tissue evidence="8">Entire body</tissue>
    </source>
</reference>
<dbReference type="SUPFAM" id="SSF46785">
    <property type="entry name" value="Winged helix' DNA-binding domain"/>
    <property type="match status" value="1"/>
</dbReference>
<dbReference type="GO" id="GO:0006260">
    <property type="term" value="P:DNA replication"/>
    <property type="evidence" value="ECO:0007669"/>
    <property type="project" value="TreeGrafter"/>
</dbReference>
<proteinExistence type="inferred from homology"/>
<dbReference type="InterPro" id="IPR012340">
    <property type="entry name" value="NA-bd_OB-fold"/>
</dbReference>
<comment type="subcellular location">
    <subcellularLocation>
        <location evidence="1">Nucleus</location>
    </subcellularLocation>
</comment>
<dbReference type="InterPro" id="IPR036390">
    <property type="entry name" value="WH_DNA-bd_sf"/>
</dbReference>
<comment type="similarity">
    <text evidence="2">Belongs to the replication factor A protein 2 family.</text>
</comment>
<dbReference type="Gene3D" id="1.10.10.10">
    <property type="entry name" value="Winged helix-like DNA-binding domain superfamily/Winged helix DNA-binding domain"/>
    <property type="match status" value="1"/>
</dbReference>
<organism evidence="7 8">
    <name type="scientific">Agrilus planipennis</name>
    <name type="common">Emerald ash borer</name>
    <name type="synonym">Agrilus marcopoli</name>
    <dbReference type="NCBI Taxonomy" id="224129"/>
    <lineage>
        <taxon>Eukaryota</taxon>
        <taxon>Metazoa</taxon>
        <taxon>Ecdysozoa</taxon>
        <taxon>Arthropoda</taxon>
        <taxon>Hexapoda</taxon>
        <taxon>Insecta</taxon>
        <taxon>Pterygota</taxon>
        <taxon>Neoptera</taxon>
        <taxon>Endopterygota</taxon>
        <taxon>Coleoptera</taxon>
        <taxon>Polyphaga</taxon>
        <taxon>Elateriformia</taxon>
        <taxon>Buprestoidea</taxon>
        <taxon>Buprestidae</taxon>
        <taxon>Agrilinae</taxon>
        <taxon>Agrilus</taxon>
    </lineage>
</organism>
<dbReference type="CTD" id="6118"/>
<dbReference type="AlphaFoldDB" id="A0A7F5R5A5"/>
<evidence type="ECO:0000256" key="2">
    <source>
        <dbReference type="ARBA" id="ARBA00007815"/>
    </source>
</evidence>
<feature type="compositionally biased region" description="Polar residues" evidence="5">
    <location>
        <begin position="1"/>
        <end position="12"/>
    </location>
</feature>
<evidence type="ECO:0000313" key="7">
    <source>
        <dbReference type="Proteomes" id="UP000192223"/>
    </source>
</evidence>
<keyword evidence="3" id="KW-0238">DNA-binding</keyword>
<dbReference type="GeneID" id="108733991"/>
<dbReference type="PANTHER" id="PTHR13989">
    <property type="entry name" value="REPLICATION PROTEIN A-RELATED"/>
    <property type="match status" value="1"/>
</dbReference>
<dbReference type="PANTHER" id="PTHR13989:SF16">
    <property type="entry name" value="REPLICATION PROTEIN A2"/>
    <property type="match status" value="1"/>
</dbReference>